<accession>A0A059FL16</accession>
<gene>
    <name evidence="1" type="ORF">HJA_01430</name>
</gene>
<dbReference type="PATRIC" id="fig|1280952.3.peg.290"/>
<dbReference type="eggNOG" id="COG1309">
    <property type="taxonomic scope" value="Bacteria"/>
</dbReference>
<dbReference type="RefSeq" id="WP_035577275.1">
    <property type="nucleotide sequence ID" value="NZ_ARYJ01000001.1"/>
</dbReference>
<dbReference type="Gene3D" id="1.10.357.10">
    <property type="entry name" value="Tetracycline Repressor, domain 2"/>
    <property type="match status" value="1"/>
</dbReference>
<comment type="caution">
    <text evidence="1">The sequence shown here is derived from an EMBL/GenBank/DDBJ whole genome shotgun (WGS) entry which is preliminary data.</text>
</comment>
<reference evidence="1 2" key="1">
    <citation type="journal article" date="2014" name="Antonie Van Leeuwenhoek">
        <title>Hyphomonas beringensis sp. nov. and Hyphomonas chukchiensis sp. nov., isolated from surface seawater of the Bering Sea and Chukchi Sea.</title>
        <authorList>
            <person name="Li C."/>
            <person name="Lai Q."/>
            <person name="Li G."/>
            <person name="Dong C."/>
            <person name="Wang J."/>
            <person name="Liao Y."/>
            <person name="Shao Z."/>
        </authorList>
    </citation>
    <scope>NUCLEOTIDE SEQUENCE [LARGE SCALE GENOMIC DNA]</scope>
    <source>
        <strain evidence="1 2">VP2</strain>
    </source>
</reference>
<evidence type="ECO:0000313" key="1">
    <source>
        <dbReference type="EMBL" id="KCZ91158.1"/>
    </source>
</evidence>
<dbReference type="Proteomes" id="UP000024816">
    <property type="component" value="Unassembled WGS sequence"/>
</dbReference>
<dbReference type="InterPro" id="IPR009057">
    <property type="entry name" value="Homeodomain-like_sf"/>
</dbReference>
<evidence type="ECO:0000313" key="2">
    <source>
        <dbReference type="Proteomes" id="UP000024816"/>
    </source>
</evidence>
<name>A0A059FL16_9PROT</name>
<dbReference type="EMBL" id="ARYJ01000001">
    <property type="protein sequence ID" value="KCZ91158.1"/>
    <property type="molecule type" value="Genomic_DNA"/>
</dbReference>
<dbReference type="SUPFAM" id="SSF46689">
    <property type="entry name" value="Homeodomain-like"/>
    <property type="match status" value="1"/>
</dbReference>
<protein>
    <recommendedName>
        <fullName evidence="3">TetR family transcriptional regulator</fullName>
    </recommendedName>
</protein>
<sequence length="207" mass="22583">MARTPGARNYNFDAKRSALLASVIDFALSGDIQRPSLRQLAMAAETSEPTLRHYFTDRKGLVIAMMAELGERAQPIWAQLSEPAASVDEAVSACFQHALNRMNDDLFVRMHAFGMVEGMADRDVGQAYLEHVLEPSLDCVCIKLSGTPGSPEDPNELRTAAIAMFSPVIMMSLHQHLLGGRAVAPLDDQSSVRHLNNWLSGAFAESA</sequence>
<proteinExistence type="predicted"/>
<dbReference type="OrthoDB" id="5512127at2"/>
<organism evidence="1 2">
    <name type="scientific">Hyphomonas jannaschiana VP2</name>
    <dbReference type="NCBI Taxonomy" id="1280952"/>
    <lineage>
        <taxon>Bacteria</taxon>
        <taxon>Pseudomonadati</taxon>
        <taxon>Pseudomonadota</taxon>
        <taxon>Alphaproteobacteria</taxon>
        <taxon>Hyphomonadales</taxon>
        <taxon>Hyphomonadaceae</taxon>
        <taxon>Hyphomonas</taxon>
    </lineage>
</organism>
<evidence type="ECO:0008006" key="3">
    <source>
        <dbReference type="Google" id="ProtNLM"/>
    </source>
</evidence>
<dbReference type="AlphaFoldDB" id="A0A059FL16"/>
<keyword evidence="2" id="KW-1185">Reference proteome</keyword>